<accession>A0A8J5QVQ7</accession>
<protein>
    <submittedName>
        <fullName evidence="1">Uncharacterized protein</fullName>
    </submittedName>
</protein>
<proteinExistence type="predicted"/>
<name>A0A8J5QVQ7_ZIZPA</name>
<dbReference type="AlphaFoldDB" id="A0A8J5QVQ7"/>
<comment type="caution">
    <text evidence="1">The sequence shown here is derived from an EMBL/GenBank/DDBJ whole genome shotgun (WGS) entry which is preliminary data.</text>
</comment>
<organism evidence="1 2">
    <name type="scientific">Zizania palustris</name>
    <name type="common">Northern wild rice</name>
    <dbReference type="NCBI Taxonomy" id="103762"/>
    <lineage>
        <taxon>Eukaryota</taxon>
        <taxon>Viridiplantae</taxon>
        <taxon>Streptophyta</taxon>
        <taxon>Embryophyta</taxon>
        <taxon>Tracheophyta</taxon>
        <taxon>Spermatophyta</taxon>
        <taxon>Magnoliopsida</taxon>
        <taxon>Liliopsida</taxon>
        <taxon>Poales</taxon>
        <taxon>Poaceae</taxon>
        <taxon>BOP clade</taxon>
        <taxon>Oryzoideae</taxon>
        <taxon>Oryzeae</taxon>
        <taxon>Zizaniinae</taxon>
        <taxon>Zizania</taxon>
    </lineage>
</organism>
<evidence type="ECO:0000313" key="2">
    <source>
        <dbReference type="Proteomes" id="UP000729402"/>
    </source>
</evidence>
<gene>
    <name evidence="1" type="ORF">GUJ93_ZPchr0028g29054</name>
</gene>
<reference evidence="1" key="1">
    <citation type="journal article" date="2021" name="bioRxiv">
        <title>Whole Genome Assembly and Annotation of Northern Wild Rice, Zizania palustris L., Supports a Whole Genome Duplication in the Zizania Genus.</title>
        <authorList>
            <person name="Haas M."/>
            <person name="Kono T."/>
            <person name="Macchietto M."/>
            <person name="Millas R."/>
            <person name="McGilp L."/>
            <person name="Shao M."/>
            <person name="Duquette J."/>
            <person name="Hirsch C.N."/>
            <person name="Kimball J."/>
        </authorList>
    </citation>
    <scope>NUCLEOTIDE SEQUENCE</scope>
    <source>
        <tissue evidence="1">Fresh leaf tissue</tissue>
    </source>
</reference>
<dbReference type="Proteomes" id="UP000729402">
    <property type="component" value="Unassembled WGS sequence"/>
</dbReference>
<dbReference type="EMBL" id="JAAALK010001848">
    <property type="protein sequence ID" value="KAG8039971.1"/>
    <property type="molecule type" value="Genomic_DNA"/>
</dbReference>
<keyword evidence="2" id="KW-1185">Reference proteome</keyword>
<reference evidence="1" key="2">
    <citation type="submission" date="2021-02" db="EMBL/GenBank/DDBJ databases">
        <authorList>
            <person name="Kimball J.A."/>
            <person name="Haas M.W."/>
            <person name="Macchietto M."/>
            <person name="Kono T."/>
            <person name="Duquette J."/>
            <person name="Shao M."/>
        </authorList>
    </citation>
    <scope>NUCLEOTIDE SEQUENCE</scope>
    <source>
        <tissue evidence="1">Fresh leaf tissue</tissue>
    </source>
</reference>
<evidence type="ECO:0000313" key="1">
    <source>
        <dbReference type="EMBL" id="KAG8039971.1"/>
    </source>
</evidence>
<sequence>MSGSRLQLDASMEHWRGSTQAKKLCSSYCRVAARLGSPRQSSALGVRLRCRSRRVNFRHHSRRVASHRCSHHVAIRPEAPRGQQ</sequence>